<gene>
    <name evidence="1" type="ORF">T4D_10757</name>
</gene>
<accession>A0A0V1FPD7</accession>
<dbReference type="EMBL" id="JYDT01000048">
    <property type="protein sequence ID" value="KRY87895.1"/>
    <property type="molecule type" value="Genomic_DNA"/>
</dbReference>
<evidence type="ECO:0000313" key="2">
    <source>
        <dbReference type="Proteomes" id="UP000054995"/>
    </source>
</evidence>
<protein>
    <submittedName>
        <fullName evidence="1">Uncharacterized protein</fullName>
    </submittedName>
</protein>
<evidence type="ECO:0000313" key="1">
    <source>
        <dbReference type="EMBL" id="KRY87895.1"/>
    </source>
</evidence>
<reference evidence="1 2" key="1">
    <citation type="submission" date="2015-01" db="EMBL/GenBank/DDBJ databases">
        <title>Evolution of Trichinella species and genotypes.</title>
        <authorList>
            <person name="Korhonen P.K."/>
            <person name="Edoardo P."/>
            <person name="Giuseppe L.R."/>
            <person name="Gasser R.B."/>
        </authorList>
    </citation>
    <scope>NUCLEOTIDE SEQUENCE [LARGE SCALE GENOMIC DNA]</scope>
    <source>
        <strain evidence="1">ISS470</strain>
    </source>
</reference>
<organism evidence="1 2">
    <name type="scientific">Trichinella pseudospiralis</name>
    <name type="common">Parasitic roundworm</name>
    <dbReference type="NCBI Taxonomy" id="6337"/>
    <lineage>
        <taxon>Eukaryota</taxon>
        <taxon>Metazoa</taxon>
        <taxon>Ecdysozoa</taxon>
        <taxon>Nematoda</taxon>
        <taxon>Enoplea</taxon>
        <taxon>Dorylaimia</taxon>
        <taxon>Trichinellida</taxon>
        <taxon>Trichinellidae</taxon>
        <taxon>Trichinella</taxon>
    </lineage>
</organism>
<dbReference type="Proteomes" id="UP000054995">
    <property type="component" value="Unassembled WGS sequence"/>
</dbReference>
<keyword evidence="2" id="KW-1185">Reference proteome</keyword>
<proteinExistence type="predicted"/>
<sequence length="73" mass="8290">MKLDFIIYFAERVKQSTDCDDNWTSVIKMFEKVKLSRNVAVKKDENIDVGVLDEPNEGLSDSEAYSCLTVGLK</sequence>
<comment type="caution">
    <text evidence="1">The sequence shown here is derived from an EMBL/GenBank/DDBJ whole genome shotgun (WGS) entry which is preliminary data.</text>
</comment>
<dbReference type="AlphaFoldDB" id="A0A0V1FPD7"/>
<name>A0A0V1FPD7_TRIPS</name>